<dbReference type="EMBL" id="KN833653">
    <property type="protein sequence ID" value="KIM70968.1"/>
    <property type="molecule type" value="Genomic_DNA"/>
</dbReference>
<feature type="compositionally biased region" description="Basic residues" evidence="1">
    <location>
        <begin position="69"/>
        <end position="79"/>
    </location>
</feature>
<keyword evidence="3" id="KW-1185">Reference proteome</keyword>
<reference evidence="2 3" key="1">
    <citation type="submission" date="2014-04" db="EMBL/GenBank/DDBJ databases">
        <authorList>
            <consortium name="DOE Joint Genome Institute"/>
            <person name="Kuo A."/>
            <person name="Tarkka M."/>
            <person name="Buscot F."/>
            <person name="Kohler A."/>
            <person name="Nagy L.G."/>
            <person name="Floudas D."/>
            <person name="Copeland A."/>
            <person name="Barry K.W."/>
            <person name="Cichocki N."/>
            <person name="Veneault-Fourrey C."/>
            <person name="LaButti K."/>
            <person name="Lindquist E.A."/>
            <person name="Lipzen A."/>
            <person name="Lundell T."/>
            <person name="Morin E."/>
            <person name="Murat C."/>
            <person name="Sun H."/>
            <person name="Tunlid A."/>
            <person name="Henrissat B."/>
            <person name="Grigoriev I.V."/>
            <person name="Hibbett D.S."/>
            <person name="Martin F."/>
            <person name="Nordberg H.P."/>
            <person name="Cantor M.N."/>
            <person name="Hua S.X."/>
        </authorList>
    </citation>
    <scope>NUCLEOTIDE SEQUENCE [LARGE SCALE GENOMIC DNA]</scope>
    <source>
        <strain evidence="2 3">F 1598</strain>
    </source>
</reference>
<name>A0A0C3AB09_PILCF</name>
<reference evidence="3" key="2">
    <citation type="submission" date="2015-01" db="EMBL/GenBank/DDBJ databases">
        <title>Evolutionary Origins and Diversification of the Mycorrhizal Mutualists.</title>
        <authorList>
            <consortium name="DOE Joint Genome Institute"/>
            <consortium name="Mycorrhizal Genomics Consortium"/>
            <person name="Kohler A."/>
            <person name="Kuo A."/>
            <person name="Nagy L.G."/>
            <person name="Floudas D."/>
            <person name="Copeland A."/>
            <person name="Barry K.W."/>
            <person name="Cichocki N."/>
            <person name="Veneault-Fourrey C."/>
            <person name="LaButti K."/>
            <person name="Lindquist E.A."/>
            <person name="Lipzen A."/>
            <person name="Lundell T."/>
            <person name="Morin E."/>
            <person name="Murat C."/>
            <person name="Riley R."/>
            <person name="Ohm R."/>
            <person name="Sun H."/>
            <person name="Tunlid A."/>
            <person name="Henrissat B."/>
            <person name="Grigoriev I.V."/>
            <person name="Hibbett D.S."/>
            <person name="Martin F."/>
        </authorList>
    </citation>
    <scope>NUCLEOTIDE SEQUENCE [LARGE SCALE GENOMIC DNA]</scope>
    <source>
        <strain evidence="3">F 1598</strain>
    </source>
</reference>
<feature type="compositionally biased region" description="Basic and acidic residues" evidence="1">
    <location>
        <begin position="40"/>
        <end position="52"/>
    </location>
</feature>
<dbReference type="InParanoid" id="A0A0C3AB09"/>
<organism evidence="2 3">
    <name type="scientific">Piloderma croceum (strain F 1598)</name>
    <dbReference type="NCBI Taxonomy" id="765440"/>
    <lineage>
        <taxon>Eukaryota</taxon>
        <taxon>Fungi</taxon>
        <taxon>Dikarya</taxon>
        <taxon>Basidiomycota</taxon>
        <taxon>Agaricomycotina</taxon>
        <taxon>Agaricomycetes</taxon>
        <taxon>Agaricomycetidae</taxon>
        <taxon>Atheliales</taxon>
        <taxon>Atheliaceae</taxon>
        <taxon>Piloderma</taxon>
    </lineage>
</organism>
<sequence length="79" mass="8900">MSTTHGRLTWSHCSGRHKTENRPYVAGESASPEAENTLNEIKKIVSSHIKENKRNKRARSEQSSPQKEKGKKIVKGAEE</sequence>
<dbReference type="Proteomes" id="UP000054166">
    <property type="component" value="Unassembled WGS sequence"/>
</dbReference>
<evidence type="ECO:0000256" key="1">
    <source>
        <dbReference type="SAM" id="MobiDB-lite"/>
    </source>
</evidence>
<protein>
    <submittedName>
        <fullName evidence="2">Uncharacterized protein</fullName>
    </submittedName>
</protein>
<proteinExistence type="predicted"/>
<gene>
    <name evidence="2" type="ORF">PILCRDRAFT_17558</name>
</gene>
<evidence type="ECO:0000313" key="3">
    <source>
        <dbReference type="Proteomes" id="UP000054166"/>
    </source>
</evidence>
<feature type="region of interest" description="Disordered" evidence="1">
    <location>
        <begin position="1"/>
        <end position="79"/>
    </location>
</feature>
<dbReference type="AlphaFoldDB" id="A0A0C3AB09"/>
<evidence type="ECO:0000313" key="2">
    <source>
        <dbReference type="EMBL" id="KIM70968.1"/>
    </source>
</evidence>
<accession>A0A0C3AB09</accession>
<dbReference type="HOGENOM" id="CLU_2606899_0_0_1"/>